<dbReference type="OrthoDB" id="5295915at2"/>
<dbReference type="eggNOG" id="COG3713">
    <property type="taxonomic scope" value="Bacteria"/>
</dbReference>
<dbReference type="PANTHER" id="PTHR38776">
    <property type="entry name" value="MLTA-INTERACTING PROTEIN-RELATED"/>
    <property type="match status" value="1"/>
</dbReference>
<name>A6W0Z0_MARMS</name>
<dbReference type="SUPFAM" id="SSF56935">
    <property type="entry name" value="Porins"/>
    <property type="match status" value="1"/>
</dbReference>
<dbReference type="GO" id="GO:0009279">
    <property type="term" value="C:cell outer membrane"/>
    <property type="evidence" value="ECO:0007669"/>
    <property type="project" value="UniProtKB-SubCell"/>
</dbReference>
<gene>
    <name evidence="7" type="ordered locus">Mmwyl1_3466</name>
</gene>
<dbReference type="HOGENOM" id="CLU_063465_2_0_6"/>
<evidence type="ECO:0000256" key="5">
    <source>
        <dbReference type="ARBA" id="ARBA00023237"/>
    </source>
</evidence>
<dbReference type="Pfam" id="PF06629">
    <property type="entry name" value="MipA"/>
    <property type="match status" value="1"/>
</dbReference>
<feature type="signal peptide" evidence="6">
    <location>
        <begin position="1"/>
        <end position="21"/>
    </location>
</feature>
<dbReference type="PANTHER" id="PTHR38776:SF1">
    <property type="entry name" value="MLTA-INTERACTING PROTEIN-RELATED"/>
    <property type="match status" value="1"/>
</dbReference>
<comment type="similarity">
    <text evidence="2">Belongs to the MipA/OmpV family.</text>
</comment>
<protein>
    <submittedName>
        <fullName evidence="7">MltA-interacting MipA family protein</fullName>
    </submittedName>
</protein>
<keyword evidence="4" id="KW-0472">Membrane</keyword>
<organism evidence="7">
    <name type="scientific">Marinomonas sp. (strain MWYL1)</name>
    <dbReference type="NCBI Taxonomy" id="400668"/>
    <lineage>
        <taxon>Bacteria</taxon>
        <taxon>Pseudomonadati</taxon>
        <taxon>Pseudomonadota</taxon>
        <taxon>Gammaproteobacteria</taxon>
        <taxon>Oceanospirillales</taxon>
        <taxon>Oceanospirillaceae</taxon>
        <taxon>Marinomonas</taxon>
    </lineage>
</organism>
<keyword evidence="5" id="KW-0998">Cell outer membrane</keyword>
<reference evidence="7" key="1">
    <citation type="submission" date="2007-06" db="EMBL/GenBank/DDBJ databases">
        <title>Complete sequence of Marinomonas sp. MWYL1.</title>
        <authorList>
            <consortium name="US DOE Joint Genome Institute"/>
            <person name="Copeland A."/>
            <person name="Lucas S."/>
            <person name="Lapidus A."/>
            <person name="Barry K."/>
            <person name="Glavina del Rio T."/>
            <person name="Dalin E."/>
            <person name="Tice H."/>
            <person name="Pitluck S."/>
            <person name="Kiss H."/>
            <person name="Brettin T."/>
            <person name="Bruce D."/>
            <person name="Detter J.C."/>
            <person name="Han C."/>
            <person name="Schmutz J."/>
            <person name="Larimer F."/>
            <person name="Land M."/>
            <person name="Hauser L."/>
            <person name="Kyrpides N."/>
            <person name="Kim E."/>
            <person name="Johnston A.W.B."/>
            <person name="Todd J.D."/>
            <person name="Rogers R."/>
            <person name="Wexler M."/>
            <person name="Bond P.L."/>
            <person name="Li Y."/>
            <person name="Richardson P."/>
        </authorList>
    </citation>
    <scope>NUCLEOTIDE SEQUENCE [LARGE SCALE GENOMIC DNA]</scope>
    <source>
        <strain evidence="7">MWYL1</strain>
    </source>
</reference>
<proteinExistence type="inferred from homology"/>
<feature type="chain" id="PRO_5002703874" evidence="6">
    <location>
        <begin position="22"/>
        <end position="244"/>
    </location>
</feature>
<evidence type="ECO:0000256" key="2">
    <source>
        <dbReference type="ARBA" id="ARBA00005722"/>
    </source>
</evidence>
<comment type="subcellular location">
    <subcellularLocation>
        <location evidence="1">Cell outer membrane</location>
    </subcellularLocation>
</comment>
<evidence type="ECO:0000256" key="4">
    <source>
        <dbReference type="ARBA" id="ARBA00023136"/>
    </source>
</evidence>
<evidence type="ECO:0000256" key="3">
    <source>
        <dbReference type="ARBA" id="ARBA00022729"/>
    </source>
</evidence>
<dbReference type="EMBL" id="CP000749">
    <property type="protein sequence ID" value="ABR72369.1"/>
    <property type="molecule type" value="Genomic_DNA"/>
</dbReference>
<keyword evidence="3 6" id="KW-0732">Signal</keyword>
<dbReference type="InterPro" id="IPR010583">
    <property type="entry name" value="MipA"/>
</dbReference>
<evidence type="ECO:0000256" key="1">
    <source>
        <dbReference type="ARBA" id="ARBA00004442"/>
    </source>
</evidence>
<dbReference type="AlphaFoldDB" id="A6W0Z0"/>
<dbReference type="STRING" id="400668.Mmwyl1_3466"/>
<sequence length="244" mass="26615">MDIMKKIFSALLLSTPVVAQADANLGVIGAISESVYKETDNQAKFLPNVGYEGEHFFLQLPEIGYRFLPKQAPQNFAIGLSYESSNFDPDDSDDINIQQLDDRDDSIMAFASYRAGPISAKVAQDISGEHDGYYAQIALGYPLPIGAWKVIPSISYRYMDSKMSNHLFGVSQSESVSTGGAIAAYDSGAISQIRYGVRGVYPLSTNLNLMLGINHTKFDNEILNSPIVEDNSITSVLAGVNFSF</sequence>
<dbReference type="KEGG" id="mmw:Mmwyl1_3466"/>
<evidence type="ECO:0000313" key="7">
    <source>
        <dbReference type="EMBL" id="ABR72369.1"/>
    </source>
</evidence>
<accession>A6W0Z0</accession>
<evidence type="ECO:0000256" key="6">
    <source>
        <dbReference type="SAM" id="SignalP"/>
    </source>
</evidence>